<dbReference type="InterPro" id="IPR013162">
    <property type="entry name" value="CD80_C2-set"/>
</dbReference>
<dbReference type="Pfam" id="PF13927">
    <property type="entry name" value="Ig_3"/>
    <property type="match status" value="2"/>
</dbReference>
<dbReference type="GO" id="GO:0098609">
    <property type="term" value="P:cell-cell adhesion"/>
    <property type="evidence" value="ECO:0007669"/>
    <property type="project" value="TreeGrafter"/>
</dbReference>
<reference evidence="14" key="1">
    <citation type="submission" date="2021-05" db="EMBL/GenBank/DDBJ databases">
        <authorList>
            <person name="Alioto T."/>
            <person name="Alioto T."/>
            <person name="Gomez Garrido J."/>
        </authorList>
    </citation>
    <scope>NUCLEOTIDE SEQUENCE</scope>
</reference>
<organism evidence="14">
    <name type="scientific">Culex pipiens</name>
    <name type="common">House mosquito</name>
    <dbReference type="NCBI Taxonomy" id="7175"/>
    <lineage>
        <taxon>Eukaryota</taxon>
        <taxon>Metazoa</taxon>
        <taxon>Ecdysozoa</taxon>
        <taxon>Arthropoda</taxon>
        <taxon>Hexapoda</taxon>
        <taxon>Insecta</taxon>
        <taxon>Pterygota</taxon>
        <taxon>Neoptera</taxon>
        <taxon>Endopterygota</taxon>
        <taxon>Diptera</taxon>
        <taxon>Nematocera</taxon>
        <taxon>Culicoidea</taxon>
        <taxon>Culicidae</taxon>
        <taxon>Culicinae</taxon>
        <taxon>Culicini</taxon>
        <taxon>Culex</taxon>
        <taxon>Culex</taxon>
    </lineage>
</organism>
<name>A0A8D8CRC0_CULPI</name>
<feature type="region of interest" description="Disordered" evidence="10">
    <location>
        <begin position="743"/>
        <end position="779"/>
    </location>
</feature>
<dbReference type="GO" id="GO:0005911">
    <property type="term" value="C:cell-cell junction"/>
    <property type="evidence" value="ECO:0007669"/>
    <property type="project" value="TreeGrafter"/>
</dbReference>
<feature type="chain" id="PRO_5036260485" evidence="12">
    <location>
        <begin position="22"/>
        <end position="872"/>
    </location>
</feature>
<evidence type="ECO:0000256" key="5">
    <source>
        <dbReference type="ARBA" id="ARBA00022989"/>
    </source>
</evidence>
<comment type="subcellular location">
    <subcellularLocation>
        <location evidence="1">Membrane</location>
        <topology evidence="1">Single-pass type I membrane protein</topology>
    </subcellularLocation>
</comment>
<dbReference type="SUPFAM" id="SSF48726">
    <property type="entry name" value="Immunoglobulin"/>
    <property type="match status" value="4"/>
</dbReference>
<keyword evidence="5 11" id="KW-1133">Transmembrane helix</keyword>
<dbReference type="Pfam" id="PF07679">
    <property type="entry name" value="I-set"/>
    <property type="match status" value="1"/>
</dbReference>
<keyword evidence="8" id="KW-0325">Glycoprotein</keyword>
<evidence type="ECO:0000259" key="13">
    <source>
        <dbReference type="PROSITE" id="PS50835"/>
    </source>
</evidence>
<feature type="domain" description="Ig-like" evidence="13">
    <location>
        <begin position="30"/>
        <end position="129"/>
    </location>
</feature>
<keyword evidence="7" id="KW-1015">Disulfide bond</keyword>
<evidence type="ECO:0000256" key="1">
    <source>
        <dbReference type="ARBA" id="ARBA00004479"/>
    </source>
</evidence>
<protein>
    <submittedName>
        <fullName evidence="14">Irregular chiasm C-roughest protein</fullName>
    </submittedName>
</protein>
<proteinExistence type="predicted"/>
<evidence type="ECO:0000256" key="12">
    <source>
        <dbReference type="SAM" id="SignalP"/>
    </source>
</evidence>
<keyword evidence="2 11" id="KW-0812">Transmembrane</keyword>
<dbReference type="EMBL" id="HBUE01134108">
    <property type="protein sequence ID" value="CAG6497836.1"/>
    <property type="molecule type" value="Transcribed_RNA"/>
</dbReference>
<feature type="domain" description="Ig-like" evidence="13">
    <location>
        <begin position="414"/>
        <end position="508"/>
    </location>
</feature>
<evidence type="ECO:0000256" key="9">
    <source>
        <dbReference type="ARBA" id="ARBA00023319"/>
    </source>
</evidence>
<evidence type="ECO:0000256" key="3">
    <source>
        <dbReference type="ARBA" id="ARBA00022729"/>
    </source>
</evidence>
<keyword evidence="4" id="KW-0677">Repeat</keyword>
<dbReference type="CDD" id="cd00096">
    <property type="entry name" value="Ig"/>
    <property type="match status" value="1"/>
</dbReference>
<accession>A0A8D8CRC0</accession>
<dbReference type="SMART" id="SM00409">
    <property type="entry name" value="IG"/>
    <property type="match status" value="5"/>
</dbReference>
<dbReference type="PROSITE" id="PS50835">
    <property type="entry name" value="IG_LIKE"/>
    <property type="match status" value="5"/>
</dbReference>
<keyword evidence="9" id="KW-0393">Immunoglobulin domain</keyword>
<dbReference type="GO" id="GO:0050839">
    <property type="term" value="F:cell adhesion molecule binding"/>
    <property type="evidence" value="ECO:0007669"/>
    <property type="project" value="TreeGrafter"/>
</dbReference>
<dbReference type="AlphaFoldDB" id="A0A8D8CRC0"/>
<dbReference type="InterPro" id="IPR013098">
    <property type="entry name" value="Ig_I-set"/>
</dbReference>
<dbReference type="FunFam" id="2.60.40.10:FF:000077">
    <property type="entry name" value="Kirre like nephrin family adhesion molecule 3"/>
    <property type="match status" value="1"/>
</dbReference>
<dbReference type="SMART" id="SM00408">
    <property type="entry name" value="IGc2"/>
    <property type="match status" value="5"/>
</dbReference>
<feature type="domain" description="Ig-like" evidence="13">
    <location>
        <begin position="239"/>
        <end position="327"/>
    </location>
</feature>
<dbReference type="InterPro" id="IPR051275">
    <property type="entry name" value="Cell_adhesion_signaling"/>
</dbReference>
<evidence type="ECO:0000256" key="8">
    <source>
        <dbReference type="ARBA" id="ARBA00023180"/>
    </source>
</evidence>
<feature type="compositionally biased region" description="Pro residues" evidence="10">
    <location>
        <begin position="753"/>
        <end position="772"/>
    </location>
</feature>
<evidence type="ECO:0000256" key="11">
    <source>
        <dbReference type="SAM" id="Phobius"/>
    </source>
</evidence>
<dbReference type="GO" id="GO:0005886">
    <property type="term" value="C:plasma membrane"/>
    <property type="evidence" value="ECO:0007669"/>
    <property type="project" value="TreeGrafter"/>
</dbReference>
<evidence type="ECO:0000256" key="2">
    <source>
        <dbReference type="ARBA" id="ARBA00022692"/>
    </source>
</evidence>
<feature type="compositionally biased region" description="Gly residues" evidence="10">
    <location>
        <begin position="611"/>
        <end position="626"/>
    </location>
</feature>
<dbReference type="InterPro" id="IPR003599">
    <property type="entry name" value="Ig_sub"/>
</dbReference>
<evidence type="ECO:0000256" key="6">
    <source>
        <dbReference type="ARBA" id="ARBA00023136"/>
    </source>
</evidence>
<feature type="domain" description="Ig-like" evidence="13">
    <location>
        <begin position="330"/>
        <end position="406"/>
    </location>
</feature>
<dbReference type="Pfam" id="PF08205">
    <property type="entry name" value="C2-set_2"/>
    <property type="match status" value="1"/>
</dbReference>
<dbReference type="InterPro" id="IPR007110">
    <property type="entry name" value="Ig-like_dom"/>
</dbReference>
<evidence type="ECO:0000256" key="4">
    <source>
        <dbReference type="ARBA" id="ARBA00022737"/>
    </source>
</evidence>
<feature type="region of interest" description="Disordered" evidence="10">
    <location>
        <begin position="811"/>
        <end position="861"/>
    </location>
</feature>
<dbReference type="PANTHER" id="PTHR11640">
    <property type="entry name" value="NEPHRIN"/>
    <property type="match status" value="1"/>
</dbReference>
<feature type="transmembrane region" description="Helical" evidence="11">
    <location>
        <begin position="512"/>
        <end position="540"/>
    </location>
</feature>
<dbReference type="InterPro" id="IPR013783">
    <property type="entry name" value="Ig-like_fold"/>
</dbReference>
<feature type="compositionally biased region" description="Low complexity" evidence="10">
    <location>
        <begin position="830"/>
        <end position="846"/>
    </location>
</feature>
<evidence type="ECO:0000256" key="10">
    <source>
        <dbReference type="SAM" id="MobiDB-lite"/>
    </source>
</evidence>
<dbReference type="InterPro" id="IPR003598">
    <property type="entry name" value="Ig_sub2"/>
</dbReference>
<feature type="compositionally biased region" description="Polar residues" evidence="10">
    <location>
        <begin position="811"/>
        <end position="829"/>
    </location>
</feature>
<keyword evidence="3 12" id="KW-0732">Signal</keyword>
<evidence type="ECO:0000313" key="14">
    <source>
        <dbReference type="EMBL" id="CAG6497838.1"/>
    </source>
</evidence>
<sequence length="872" mass="94172">MTTIRNLILVALLTMIPAGRGAKVVHTGVQRFAMEPQDQTAIVGSKVTLPCRVESKVGQLQWTKDDFGLGWHRNLSGFDRYSMIGSDEEGDYSLEIYPVMLDDEARYQCQVSPGKDGTPGIRSRFASITILVPPEPPKIIQGDFLVTTEDREIELECVSVGGKPAAEITWIDGLGNVMTKGIEYVKEPLTDTGRYTAKSILKLTPKKEHHNTSFTCQAQNTADRTYRSVKLKLEVKYAPKVSVSVIGGALAGGRIPEGAEVRLSCHADSNPNDVSYKWYINDELVVGDYTTEMIIHNVSKKFHDAVVKCEVHNAVGKSEESEILDISYGPTFRSRPKSVEADQDRPVTLSCDVDGNPQPEVIWIHEESNRVVSTTTNITIVASRETAGNYFCKASVMGFPEIETVASVYLKGPPQIRSQRTQYGAVNDNSQIQCEAISVPKAKQIIWTYNGLEITNENDYTILENHQPEGVRSTLIINNSQKQHFGVYNCTVINEYGMDSIEIDFKVSKDTILLPVIIFGSIGGFILVIIMIIIAMCFCVKKSKKKLPPADVIPEQHYITEKACKESDRSSNVSDLKIDRDHEYSETCSGTDSIATRLAMNILGSSSGGSNNSGGNNGSGGGGGVPLAGPVRIPSDYRYSGDFTDGLGTLQSKIGQSNGGYVPYVDYAHDYNMPLHVNTNSQSHHQMPNGNLSLTRNRLELRQDNGLPSIGNGMGSLSNSLMNTSLMTAPSIDPRYSATYGNPYLRSSTAQLPPLPPPSTANPAVTPAPPPYSAGRGQQNSLLSMGVNLGVGNGPLLNNGGSIVGITSGLTSPESIRSSSTAAANSSMDQTSQQSSQPTPTLPTQSGASPGPGQFILPANGDLRKGALATHV</sequence>
<dbReference type="InterPro" id="IPR036179">
    <property type="entry name" value="Ig-like_dom_sf"/>
</dbReference>
<feature type="domain" description="Ig-like" evidence="13">
    <location>
        <begin position="137"/>
        <end position="232"/>
    </location>
</feature>
<feature type="region of interest" description="Disordered" evidence="10">
    <location>
        <begin position="606"/>
        <end position="627"/>
    </location>
</feature>
<evidence type="ECO:0000256" key="7">
    <source>
        <dbReference type="ARBA" id="ARBA00023157"/>
    </source>
</evidence>
<keyword evidence="6 11" id="KW-0472">Membrane</keyword>
<dbReference type="EMBL" id="HBUE01134110">
    <property type="protein sequence ID" value="CAG6497838.1"/>
    <property type="molecule type" value="Transcribed_RNA"/>
</dbReference>
<dbReference type="Gene3D" id="2.60.40.10">
    <property type="entry name" value="Immunoglobulins"/>
    <property type="match status" value="5"/>
</dbReference>
<feature type="signal peptide" evidence="12">
    <location>
        <begin position="1"/>
        <end position="21"/>
    </location>
</feature>
<dbReference type="PANTHER" id="PTHR11640:SF31">
    <property type="entry name" value="IRREGULAR CHIASM C-ROUGHEST PROTEIN-RELATED"/>
    <property type="match status" value="1"/>
</dbReference>